<dbReference type="GO" id="GO:0005886">
    <property type="term" value="C:plasma membrane"/>
    <property type="evidence" value="ECO:0007669"/>
    <property type="project" value="UniProtKB-SubCell"/>
</dbReference>
<accession>A0A375HYS0</accession>
<comment type="subcellular location">
    <subcellularLocation>
        <location evidence="1">Cell membrane</location>
        <topology evidence="1">Multi-pass membrane protein</topology>
    </subcellularLocation>
</comment>
<evidence type="ECO:0000256" key="5">
    <source>
        <dbReference type="ARBA" id="ARBA00022989"/>
    </source>
</evidence>
<evidence type="ECO:0000259" key="9">
    <source>
        <dbReference type="Pfam" id="PF02706"/>
    </source>
</evidence>
<evidence type="ECO:0000256" key="4">
    <source>
        <dbReference type="ARBA" id="ARBA00022692"/>
    </source>
</evidence>
<dbReference type="InterPro" id="IPR050445">
    <property type="entry name" value="Bact_polysacc_biosynth/exp"/>
</dbReference>
<dbReference type="InterPro" id="IPR003856">
    <property type="entry name" value="LPS_length_determ_N"/>
</dbReference>
<dbReference type="GO" id="GO:0004713">
    <property type="term" value="F:protein tyrosine kinase activity"/>
    <property type="evidence" value="ECO:0007669"/>
    <property type="project" value="TreeGrafter"/>
</dbReference>
<evidence type="ECO:0000256" key="2">
    <source>
        <dbReference type="ARBA" id="ARBA00006683"/>
    </source>
</evidence>
<dbReference type="AlphaFoldDB" id="A0A375HYS0"/>
<keyword evidence="6 8" id="KW-0472">Membrane</keyword>
<evidence type="ECO:0000313" key="10">
    <source>
        <dbReference type="EMBL" id="SPF67641.1"/>
    </source>
</evidence>
<evidence type="ECO:0000256" key="1">
    <source>
        <dbReference type="ARBA" id="ARBA00004651"/>
    </source>
</evidence>
<dbReference type="RefSeq" id="WP_119714845.1">
    <property type="nucleotide sequence ID" value="NZ_OMOH01000002.1"/>
</dbReference>
<dbReference type="PANTHER" id="PTHR32309">
    <property type="entry name" value="TYROSINE-PROTEIN KINASE"/>
    <property type="match status" value="1"/>
</dbReference>
<feature type="region of interest" description="Disordered" evidence="7">
    <location>
        <begin position="202"/>
        <end position="230"/>
    </location>
</feature>
<dbReference type="OrthoDB" id="2365115at2"/>
<feature type="transmembrane region" description="Helical" evidence="8">
    <location>
        <begin position="12"/>
        <end position="34"/>
    </location>
</feature>
<evidence type="ECO:0000256" key="7">
    <source>
        <dbReference type="SAM" id="MobiDB-lite"/>
    </source>
</evidence>
<keyword evidence="11" id="KW-1185">Reference proteome</keyword>
<keyword evidence="4 8" id="KW-0812">Transmembrane</keyword>
<keyword evidence="3" id="KW-1003">Cell membrane</keyword>
<name>A0A375HYS0_9ACTN</name>
<evidence type="ECO:0000313" key="11">
    <source>
        <dbReference type="Proteomes" id="UP000265962"/>
    </source>
</evidence>
<proteinExistence type="inferred from homology"/>
<gene>
    <name evidence="10" type="ORF">PROPJV5_0598</name>
</gene>
<keyword evidence="5 8" id="KW-1133">Transmembrane helix</keyword>
<dbReference type="Proteomes" id="UP000265962">
    <property type="component" value="Unassembled WGS sequence"/>
</dbReference>
<feature type="compositionally biased region" description="Basic and acidic residues" evidence="7">
    <location>
        <begin position="220"/>
        <end position="230"/>
    </location>
</feature>
<reference evidence="11" key="1">
    <citation type="submission" date="2018-02" db="EMBL/GenBank/DDBJ databases">
        <authorList>
            <person name="Hornung B."/>
        </authorList>
    </citation>
    <scope>NUCLEOTIDE SEQUENCE [LARGE SCALE GENOMIC DNA]</scope>
</reference>
<protein>
    <submittedName>
        <fullName evidence="10">Chain length determinant protein</fullName>
    </submittedName>
</protein>
<dbReference type="Pfam" id="PF02706">
    <property type="entry name" value="Wzz"/>
    <property type="match status" value="1"/>
</dbReference>
<feature type="domain" description="Polysaccharide chain length determinant N-terminal" evidence="9">
    <location>
        <begin position="5"/>
        <end position="90"/>
    </location>
</feature>
<evidence type="ECO:0000256" key="8">
    <source>
        <dbReference type="SAM" id="Phobius"/>
    </source>
</evidence>
<evidence type="ECO:0000256" key="6">
    <source>
        <dbReference type="ARBA" id="ARBA00023136"/>
    </source>
</evidence>
<dbReference type="EMBL" id="OMOH01000002">
    <property type="protein sequence ID" value="SPF67641.1"/>
    <property type="molecule type" value="Genomic_DNA"/>
</dbReference>
<dbReference type="PANTHER" id="PTHR32309:SF13">
    <property type="entry name" value="FERRIC ENTEROBACTIN TRANSPORT PROTEIN FEPE"/>
    <property type="match status" value="1"/>
</dbReference>
<organism evidence="10 11">
    <name type="scientific">Propionibacterium ruminifibrarum</name>
    <dbReference type="NCBI Taxonomy" id="1962131"/>
    <lineage>
        <taxon>Bacteria</taxon>
        <taxon>Bacillati</taxon>
        <taxon>Actinomycetota</taxon>
        <taxon>Actinomycetes</taxon>
        <taxon>Propionibacteriales</taxon>
        <taxon>Propionibacteriaceae</taxon>
        <taxon>Propionibacterium</taxon>
    </lineage>
</organism>
<comment type="similarity">
    <text evidence="2">Belongs to the CpsC/CapA family.</text>
</comment>
<evidence type="ECO:0000256" key="3">
    <source>
        <dbReference type="ARBA" id="ARBA00022475"/>
    </source>
</evidence>
<sequence>MKTPRILHALRVYWWIVLVIAILGALVGAGRAALSTPSYSSTASVLVGAADPAEGADQTYQSTVPTMISNSMGTYSALATSGVVLNEVNDRLGLHQPAADLAGRLSATVPLNTSIVEVTATADDPDRAVELANTTVEVLGEEIIDSGMKQSSGDPALKTVTIQDGADAVTETSADPVTDGLVGLLAGLVLGAVIASLAESVRHGGPDVSQPRRGPLPDNPTDHQEVVTLS</sequence>